<organism evidence="5 6">
    <name type="scientific">Pseudoalteromonas caenipelagi</name>
    <dbReference type="NCBI Taxonomy" id="2726988"/>
    <lineage>
        <taxon>Bacteria</taxon>
        <taxon>Pseudomonadati</taxon>
        <taxon>Pseudomonadota</taxon>
        <taxon>Gammaproteobacteria</taxon>
        <taxon>Alteromonadales</taxon>
        <taxon>Pseudoalteromonadaceae</taxon>
        <taxon>Pseudoalteromonas</taxon>
    </lineage>
</organism>
<dbReference type="SUPFAM" id="SSF51161">
    <property type="entry name" value="Trimeric LpxA-like enzymes"/>
    <property type="match status" value="1"/>
</dbReference>
<dbReference type="PANTHER" id="PTHR23416:SF23">
    <property type="entry name" value="ACETYLTRANSFERASE C18B11.09C-RELATED"/>
    <property type="match status" value="1"/>
</dbReference>
<dbReference type="GO" id="GO:0008374">
    <property type="term" value="F:O-acyltransferase activity"/>
    <property type="evidence" value="ECO:0007669"/>
    <property type="project" value="TreeGrafter"/>
</dbReference>
<dbReference type="PROSITE" id="PS00101">
    <property type="entry name" value="HEXAPEP_TRANSFERASES"/>
    <property type="match status" value="1"/>
</dbReference>
<accession>A0A849VGP6</accession>
<evidence type="ECO:0000256" key="4">
    <source>
        <dbReference type="ARBA" id="ARBA00023315"/>
    </source>
</evidence>
<dbReference type="Proteomes" id="UP000586305">
    <property type="component" value="Unassembled WGS sequence"/>
</dbReference>
<evidence type="ECO:0000256" key="1">
    <source>
        <dbReference type="ARBA" id="ARBA00007274"/>
    </source>
</evidence>
<proteinExistence type="inferred from homology"/>
<gene>
    <name evidence="5" type="ORF">HG263_10085</name>
</gene>
<evidence type="ECO:0000313" key="6">
    <source>
        <dbReference type="Proteomes" id="UP000586305"/>
    </source>
</evidence>
<protein>
    <submittedName>
        <fullName evidence="5">Acyltransferase</fullName>
    </submittedName>
</protein>
<dbReference type="Pfam" id="PF14602">
    <property type="entry name" value="Hexapep_2"/>
    <property type="match status" value="1"/>
</dbReference>
<dbReference type="EMBL" id="JABBPG010000003">
    <property type="protein sequence ID" value="NOU50881.1"/>
    <property type="molecule type" value="Genomic_DNA"/>
</dbReference>
<reference evidence="5 6" key="1">
    <citation type="submission" date="2020-04" db="EMBL/GenBank/DDBJ databases">
        <title>Pseudoalteromonas caenipelagi sp. nov., isolated from a tidal flat.</title>
        <authorList>
            <person name="Park S."/>
            <person name="Yoon J.-H."/>
        </authorList>
    </citation>
    <scope>NUCLEOTIDE SEQUENCE [LARGE SCALE GENOMIC DNA]</scope>
    <source>
        <strain evidence="5 6">JBTF-M23</strain>
    </source>
</reference>
<keyword evidence="2 5" id="KW-0808">Transferase</keyword>
<dbReference type="InterPro" id="IPR018357">
    <property type="entry name" value="Hexapep_transf_CS"/>
</dbReference>
<dbReference type="InterPro" id="IPR011004">
    <property type="entry name" value="Trimer_LpxA-like_sf"/>
</dbReference>
<keyword evidence="3" id="KW-0677">Repeat</keyword>
<dbReference type="InterPro" id="IPR001451">
    <property type="entry name" value="Hexapep"/>
</dbReference>
<comment type="similarity">
    <text evidence="1">Belongs to the transferase hexapeptide repeat family.</text>
</comment>
<name>A0A849VGP6_9GAMM</name>
<dbReference type="CDD" id="cd04647">
    <property type="entry name" value="LbH_MAT_like"/>
    <property type="match status" value="1"/>
</dbReference>
<comment type="caution">
    <text evidence="5">The sequence shown here is derived from an EMBL/GenBank/DDBJ whole genome shotgun (WGS) entry which is preliminary data.</text>
</comment>
<dbReference type="RefSeq" id="WP_171625952.1">
    <property type="nucleotide sequence ID" value="NZ_JABBPG010000003.1"/>
</dbReference>
<dbReference type="AlphaFoldDB" id="A0A849VGP6"/>
<dbReference type="Gene3D" id="2.160.10.10">
    <property type="entry name" value="Hexapeptide repeat proteins"/>
    <property type="match status" value="1"/>
</dbReference>
<dbReference type="PANTHER" id="PTHR23416">
    <property type="entry name" value="SIALIC ACID SYNTHASE-RELATED"/>
    <property type="match status" value="1"/>
</dbReference>
<evidence type="ECO:0000313" key="5">
    <source>
        <dbReference type="EMBL" id="NOU50881.1"/>
    </source>
</evidence>
<evidence type="ECO:0000256" key="3">
    <source>
        <dbReference type="ARBA" id="ARBA00022737"/>
    </source>
</evidence>
<keyword evidence="4 5" id="KW-0012">Acyltransferase</keyword>
<evidence type="ECO:0000256" key="2">
    <source>
        <dbReference type="ARBA" id="ARBA00022679"/>
    </source>
</evidence>
<sequence>MAKFVNHFFPTVSVSPIDELRDTGVVFKSTPQLLGTPRFAYAEIYEHTEQPPKRITLAEFQHNIVFGTDAFLDSSNAAAFPNDVVKLTIVKRPNCNAGKITIGNNACLQGTAIVSYESVTIGDNALFGPNVVIMDCDGHTLTGRKDADEVSRLITKPVSIGNNVWIGYGAIITKGVSIGDNAVIGAGSVVHKNVPSNTVYAGNPAQFIKHID</sequence>
<keyword evidence="6" id="KW-1185">Reference proteome</keyword>
<dbReference type="InterPro" id="IPR051159">
    <property type="entry name" value="Hexapeptide_acetyltransf"/>
</dbReference>